<dbReference type="Gene3D" id="3.20.20.510">
    <property type="entry name" value="Uncharacterised protein PF12979, DUF3863"/>
    <property type="match status" value="1"/>
</dbReference>
<feature type="transmembrane region" description="Helical" evidence="1">
    <location>
        <begin position="461"/>
        <end position="480"/>
    </location>
</feature>
<protein>
    <submittedName>
        <fullName evidence="2">Uncharacterized protein</fullName>
    </submittedName>
</protein>
<evidence type="ECO:0000256" key="1">
    <source>
        <dbReference type="SAM" id="Phobius"/>
    </source>
</evidence>
<keyword evidence="1" id="KW-1133">Transmembrane helix</keyword>
<feature type="transmembrane region" description="Helical" evidence="1">
    <location>
        <begin position="433"/>
        <end position="449"/>
    </location>
</feature>
<sequence>MNALGRSWLFILFSILICIFFEVKVVHANEKYATIVNPIRSRELWKDNTLNPLDSQYGVINKLALKATWLVQDDVLDDQELLSKIKEFNPNQELGLFLEVSPNLAKKARIYYPTETYWSSPKAVFLSAYEISERKKIIDKIVNNFQSTFGYLPKSAGAWWIDSWSQQYLEKKYYINTFLIVADQKTTDKYGVWGQWWGYSYHPSPDNILVPGDSKTVVVQWAQRDLEKAYQGSGPKFSNFSLQANDYISQGLNFNYFKGLANQYLSVEKLGQITIGLETGMESVDYEKEYEKQLNWIVDTQVESLKLSEFGDKYREIYENQNPQNIVLGNWIFTPQYRENLSLQEKTTYRQNISFSDKFVADKSDFLDRSLLSINERIETKYIPIFLLLIPILCWWSRSIIPILWIVLLYLPVFRSFYSSGWKVFFGPTFDNLILGQLLVLLVGGLLVVKISKKLKISNGAFMSVWIINLLVYLARYSVIESKYHIGFLVDSFRFIGLVYDGGIKLINQDLQGFVAATMLKFDPAWIWNKWWIWAIIYPVVEIGLVLLISKLVPKKLIYLMSVLSIFFIIYMFNQNPLILK</sequence>
<evidence type="ECO:0000313" key="2">
    <source>
        <dbReference type="EMBL" id="KKQ50749.1"/>
    </source>
</evidence>
<feature type="transmembrane region" description="Helical" evidence="1">
    <location>
        <begin position="380"/>
        <end position="396"/>
    </location>
</feature>
<name>A0A0G0KNJ9_9BACT</name>
<gene>
    <name evidence="2" type="ORF">US68_C0002G0026</name>
</gene>
<feature type="transmembrane region" description="Helical" evidence="1">
    <location>
        <begin position="557"/>
        <end position="574"/>
    </location>
</feature>
<dbReference type="EMBL" id="LBTX01000002">
    <property type="protein sequence ID" value="KKQ50749.1"/>
    <property type="molecule type" value="Genomic_DNA"/>
</dbReference>
<feature type="transmembrane region" description="Helical" evidence="1">
    <location>
        <begin position="531"/>
        <end position="550"/>
    </location>
</feature>
<proteinExistence type="predicted"/>
<reference evidence="2 3" key="1">
    <citation type="journal article" date="2015" name="Nature">
        <title>rRNA introns, odd ribosomes, and small enigmatic genomes across a large radiation of phyla.</title>
        <authorList>
            <person name="Brown C.T."/>
            <person name="Hug L.A."/>
            <person name="Thomas B.C."/>
            <person name="Sharon I."/>
            <person name="Castelle C.J."/>
            <person name="Singh A."/>
            <person name="Wilkins M.J."/>
            <person name="Williams K.H."/>
            <person name="Banfield J.F."/>
        </authorList>
    </citation>
    <scope>NUCLEOTIDE SEQUENCE [LARGE SCALE GENOMIC DNA]</scope>
</reference>
<evidence type="ECO:0000313" key="3">
    <source>
        <dbReference type="Proteomes" id="UP000034231"/>
    </source>
</evidence>
<organism evidence="2 3">
    <name type="scientific">Candidatus Shapirobacteria bacterium GW2011_GWE1_38_10</name>
    <dbReference type="NCBI Taxonomy" id="1618488"/>
    <lineage>
        <taxon>Bacteria</taxon>
        <taxon>Candidatus Shapironibacteriota</taxon>
    </lineage>
</organism>
<keyword evidence="1" id="KW-0812">Transmembrane</keyword>
<comment type="caution">
    <text evidence="2">The sequence shown here is derived from an EMBL/GenBank/DDBJ whole genome shotgun (WGS) entry which is preliminary data.</text>
</comment>
<keyword evidence="1" id="KW-0472">Membrane</keyword>
<dbReference type="AlphaFoldDB" id="A0A0G0KNJ9"/>
<accession>A0A0G0KNJ9</accession>
<dbReference type="Proteomes" id="UP000034231">
    <property type="component" value="Unassembled WGS sequence"/>
</dbReference>